<evidence type="ECO:0000313" key="3">
    <source>
        <dbReference type="Proteomes" id="UP000324233"/>
    </source>
</evidence>
<dbReference type="InterPro" id="IPR008969">
    <property type="entry name" value="CarboxyPept-like_regulatory"/>
</dbReference>
<gene>
    <name evidence="2" type="ORF">OJF2_04740</name>
</gene>
<sequence length="352" mass="36360">MGGGRRTLSPLHIEDDMPTPAPPGRRTFLAVAAVALGCGLSQARQGPGPDAPKAPYAKVQGRVIAKQAGANVAGLRVVLRGMGTGRVKANPVGLMEAETRTDADGRFRFDRLSEGTVHVFVEDAPAPWTSVAAAGVEVRPGWTRAVRVDLVRGVEVTGLVLRRTGTPYGGVEVGMYGAGRPRGGTTPLVATTDDRGRYRFLLPPGEASFHVLSEPEGEANRAAIIPEGADRLEVPPILAGPVLVVGGRVVDAAGVAVEGASVSVIGGRGEIADGIAATTDARGEFRLPPGLNGGVPAGSVAVMRIQLRGGGEQKVAARPEDDGTVRLVLDPPRGPLIPEGIAPGLDARARRW</sequence>
<dbReference type="SUPFAM" id="SSF49452">
    <property type="entry name" value="Starch-binding domain-like"/>
    <property type="match status" value="1"/>
</dbReference>
<dbReference type="InterPro" id="IPR013784">
    <property type="entry name" value="Carb-bd-like_fold"/>
</dbReference>
<evidence type="ECO:0000256" key="1">
    <source>
        <dbReference type="SAM" id="MobiDB-lite"/>
    </source>
</evidence>
<dbReference type="KEGG" id="agv:OJF2_04740"/>
<dbReference type="SUPFAM" id="SSF49464">
    <property type="entry name" value="Carboxypeptidase regulatory domain-like"/>
    <property type="match status" value="2"/>
</dbReference>
<reference evidence="2 3" key="1">
    <citation type="submission" date="2019-08" db="EMBL/GenBank/DDBJ databases">
        <title>Deep-cultivation of Planctomycetes and their phenomic and genomic characterization uncovers novel biology.</title>
        <authorList>
            <person name="Wiegand S."/>
            <person name="Jogler M."/>
            <person name="Boedeker C."/>
            <person name="Pinto D."/>
            <person name="Vollmers J."/>
            <person name="Rivas-Marin E."/>
            <person name="Kohn T."/>
            <person name="Peeters S.H."/>
            <person name="Heuer A."/>
            <person name="Rast P."/>
            <person name="Oberbeckmann S."/>
            <person name="Bunk B."/>
            <person name="Jeske O."/>
            <person name="Meyerdierks A."/>
            <person name="Storesund J.E."/>
            <person name="Kallscheuer N."/>
            <person name="Luecker S."/>
            <person name="Lage O.M."/>
            <person name="Pohl T."/>
            <person name="Merkel B.J."/>
            <person name="Hornburger P."/>
            <person name="Mueller R.-W."/>
            <person name="Bruemmer F."/>
            <person name="Labrenz M."/>
            <person name="Spormann A.M."/>
            <person name="Op den Camp H."/>
            <person name="Overmann J."/>
            <person name="Amann R."/>
            <person name="Jetten M.S.M."/>
            <person name="Mascher T."/>
            <person name="Medema M.H."/>
            <person name="Devos D.P."/>
            <person name="Kaster A.-K."/>
            <person name="Ovreas L."/>
            <person name="Rohde M."/>
            <person name="Galperin M.Y."/>
            <person name="Jogler C."/>
        </authorList>
    </citation>
    <scope>NUCLEOTIDE SEQUENCE [LARGE SCALE GENOMIC DNA]</scope>
    <source>
        <strain evidence="2 3">OJF2</strain>
    </source>
</reference>
<dbReference type="Proteomes" id="UP000324233">
    <property type="component" value="Chromosome"/>
</dbReference>
<dbReference type="GO" id="GO:0030246">
    <property type="term" value="F:carbohydrate binding"/>
    <property type="evidence" value="ECO:0007669"/>
    <property type="project" value="InterPro"/>
</dbReference>
<accession>A0A5B9VW43</accession>
<dbReference type="Pfam" id="PF13620">
    <property type="entry name" value="CarboxypepD_reg"/>
    <property type="match status" value="1"/>
</dbReference>
<dbReference type="EMBL" id="CP042997">
    <property type="protein sequence ID" value="QEH32005.1"/>
    <property type="molecule type" value="Genomic_DNA"/>
</dbReference>
<keyword evidence="2" id="KW-0472">Membrane</keyword>
<proteinExistence type="predicted"/>
<keyword evidence="3" id="KW-1185">Reference proteome</keyword>
<protein>
    <submittedName>
        <fullName evidence="2">Nickel uptake substrate-specific transmembrane region</fullName>
    </submittedName>
</protein>
<keyword evidence="2" id="KW-0812">Transmembrane</keyword>
<feature type="region of interest" description="Disordered" evidence="1">
    <location>
        <begin position="1"/>
        <end position="24"/>
    </location>
</feature>
<dbReference type="Gene3D" id="2.60.40.1120">
    <property type="entry name" value="Carboxypeptidase-like, regulatory domain"/>
    <property type="match status" value="1"/>
</dbReference>
<name>A0A5B9VW43_9BACT</name>
<evidence type="ECO:0000313" key="2">
    <source>
        <dbReference type="EMBL" id="QEH32005.1"/>
    </source>
</evidence>
<dbReference type="AlphaFoldDB" id="A0A5B9VW43"/>
<organism evidence="2 3">
    <name type="scientific">Aquisphaera giovannonii</name>
    <dbReference type="NCBI Taxonomy" id="406548"/>
    <lineage>
        <taxon>Bacteria</taxon>
        <taxon>Pseudomonadati</taxon>
        <taxon>Planctomycetota</taxon>
        <taxon>Planctomycetia</taxon>
        <taxon>Isosphaerales</taxon>
        <taxon>Isosphaeraceae</taxon>
        <taxon>Aquisphaera</taxon>
    </lineage>
</organism>